<comment type="subcellular location">
    <subcellularLocation>
        <location evidence="1">Cell membrane</location>
        <topology evidence="1">Multi-pass membrane protein</topology>
    </subcellularLocation>
</comment>
<dbReference type="InterPro" id="IPR001932">
    <property type="entry name" value="PPM-type_phosphatase-like_dom"/>
</dbReference>
<dbReference type="EMBL" id="QNBE01000013">
    <property type="protein sequence ID" value="RKX71244.1"/>
    <property type="molecule type" value="Genomic_DNA"/>
</dbReference>
<reference evidence="10 11" key="1">
    <citation type="submission" date="2018-06" db="EMBL/GenBank/DDBJ databases">
        <title>Extensive metabolic versatility and redundancy in microbially diverse, dynamic hydrothermal sediments.</title>
        <authorList>
            <person name="Dombrowski N."/>
            <person name="Teske A."/>
            <person name="Baker B.J."/>
        </authorList>
    </citation>
    <scope>NUCLEOTIDE SEQUENCE [LARGE SCALE GENOMIC DNA]</scope>
    <source>
        <strain evidence="10">B36_G15</strain>
    </source>
</reference>
<evidence type="ECO:0000259" key="9">
    <source>
        <dbReference type="PROSITE" id="PS50885"/>
    </source>
</evidence>
<gene>
    <name evidence="10" type="ORF">DRP53_02165</name>
</gene>
<dbReference type="AlphaFoldDB" id="A0A660SKG0"/>
<dbReference type="InterPro" id="IPR036457">
    <property type="entry name" value="PPM-type-like_dom_sf"/>
</dbReference>
<feature type="coiled-coil region" evidence="7">
    <location>
        <begin position="226"/>
        <end position="253"/>
    </location>
</feature>
<dbReference type="Pfam" id="PF00672">
    <property type="entry name" value="HAMP"/>
    <property type="match status" value="1"/>
</dbReference>
<feature type="transmembrane region" description="Helical" evidence="8">
    <location>
        <begin position="7"/>
        <end position="26"/>
    </location>
</feature>
<keyword evidence="7" id="KW-0175">Coiled coil</keyword>
<dbReference type="SUPFAM" id="SSF103190">
    <property type="entry name" value="Sensory domain-like"/>
    <property type="match status" value="1"/>
</dbReference>
<evidence type="ECO:0000256" key="8">
    <source>
        <dbReference type="SAM" id="Phobius"/>
    </source>
</evidence>
<dbReference type="PROSITE" id="PS50885">
    <property type="entry name" value="HAMP"/>
    <property type="match status" value="1"/>
</dbReference>
<keyword evidence="5 8" id="KW-1133">Transmembrane helix</keyword>
<keyword evidence="2" id="KW-1003">Cell membrane</keyword>
<comment type="caution">
    <text evidence="10">The sequence shown here is derived from an EMBL/GenBank/DDBJ whole genome shotgun (WGS) entry which is preliminary data.</text>
</comment>
<evidence type="ECO:0000313" key="11">
    <source>
        <dbReference type="Proteomes" id="UP000268469"/>
    </source>
</evidence>
<accession>A0A660SKG0</accession>
<evidence type="ECO:0000256" key="1">
    <source>
        <dbReference type="ARBA" id="ARBA00004651"/>
    </source>
</evidence>
<evidence type="ECO:0000256" key="5">
    <source>
        <dbReference type="ARBA" id="ARBA00022989"/>
    </source>
</evidence>
<evidence type="ECO:0000256" key="3">
    <source>
        <dbReference type="ARBA" id="ARBA00022692"/>
    </source>
</evidence>
<dbReference type="SUPFAM" id="SSF158472">
    <property type="entry name" value="HAMP domain-like"/>
    <property type="match status" value="1"/>
</dbReference>
<evidence type="ECO:0000256" key="2">
    <source>
        <dbReference type="ARBA" id="ARBA00022475"/>
    </source>
</evidence>
<dbReference type="InterPro" id="IPR029151">
    <property type="entry name" value="Sensor-like_sf"/>
</dbReference>
<dbReference type="GO" id="GO:0007165">
    <property type="term" value="P:signal transduction"/>
    <property type="evidence" value="ECO:0007669"/>
    <property type="project" value="InterPro"/>
</dbReference>
<dbReference type="InterPro" id="IPR052016">
    <property type="entry name" value="Bact_Sigma-Reg"/>
</dbReference>
<dbReference type="GO" id="GO:0005886">
    <property type="term" value="C:plasma membrane"/>
    <property type="evidence" value="ECO:0007669"/>
    <property type="project" value="UniProtKB-SubCell"/>
</dbReference>
<dbReference type="Gene3D" id="3.30.450.20">
    <property type="entry name" value="PAS domain"/>
    <property type="match status" value="1"/>
</dbReference>
<dbReference type="Gene3D" id="3.60.40.10">
    <property type="entry name" value="PPM-type phosphatase domain"/>
    <property type="match status" value="1"/>
</dbReference>
<dbReference type="CDD" id="cd06225">
    <property type="entry name" value="HAMP"/>
    <property type="match status" value="1"/>
</dbReference>
<dbReference type="SMART" id="SM00331">
    <property type="entry name" value="PP2C_SIG"/>
    <property type="match status" value="1"/>
</dbReference>
<evidence type="ECO:0000256" key="6">
    <source>
        <dbReference type="ARBA" id="ARBA00023136"/>
    </source>
</evidence>
<dbReference type="PANTHER" id="PTHR43156:SF2">
    <property type="entry name" value="STAGE II SPORULATION PROTEIN E"/>
    <property type="match status" value="1"/>
</dbReference>
<dbReference type="GO" id="GO:0016791">
    <property type="term" value="F:phosphatase activity"/>
    <property type="evidence" value="ECO:0007669"/>
    <property type="project" value="TreeGrafter"/>
</dbReference>
<keyword evidence="3 8" id="KW-0812">Transmembrane</keyword>
<organism evidence="10 11">
    <name type="scientific">candidate division WOR-3 bacterium</name>
    <dbReference type="NCBI Taxonomy" id="2052148"/>
    <lineage>
        <taxon>Bacteria</taxon>
        <taxon>Bacteria division WOR-3</taxon>
    </lineage>
</organism>
<dbReference type="Pfam" id="PF07228">
    <property type="entry name" value="SpoIIE"/>
    <property type="match status" value="1"/>
</dbReference>
<keyword evidence="4" id="KW-0378">Hydrolase</keyword>
<dbReference type="InterPro" id="IPR033463">
    <property type="entry name" value="sCache_3"/>
</dbReference>
<dbReference type="SUPFAM" id="SSF81606">
    <property type="entry name" value="PP2C-like"/>
    <property type="match status" value="1"/>
</dbReference>
<dbReference type="SMART" id="SM00304">
    <property type="entry name" value="HAMP"/>
    <property type="match status" value="1"/>
</dbReference>
<dbReference type="Proteomes" id="UP000268469">
    <property type="component" value="Unassembled WGS sequence"/>
</dbReference>
<dbReference type="InterPro" id="IPR003660">
    <property type="entry name" value="HAMP_dom"/>
</dbReference>
<feature type="transmembrane region" description="Helical" evidence="8">
    <location>
        <begin position="166"/>
        <end position="188"/>
    </location>
</feature>
<feature type="domain" description="HAMP" evidence="9">
    <location>
        <begin position="186"/>
        <end position="238"/>
    </location>
</feature>
<dbReference type="Pfam" id="PF17203">
    <property type="entry name" value="sCache_3_2"/>
    <property type="match status" value="1"/>
</dbReference>
<evidence type="ECO:0000256" key="4">
    <source>
        <dbReference type="ARBA" id="ARBA00022801"/>
    </source>
</evidence>
<keyword evidence="6 8" id="KW-0472">Membrane</keyword>
<sequence length="488" mass="54814">MSLRIKFILYMAIFIILVIVAVNIFIARHEEKALIEEVLKRGLAISKAIAESVEDPLAIGDILTLSKSVQDAKQNHEGVIYCQIVDHKGIIRASTDPQELNKNYQAPDLKPLTDEPYLAQLRKTEQGRVYDFAVPILVADKRIGTVHLGLSRASIDRAVTGTTKGLLLITGLILMISLVAIFLILTLLTRSLARITEEVVAIGNGDLDRKIKIHRKDEVGRIARAVAEMARKLKRARAELIEKERMRREMQIAKEIQLTLLPKGVPEYPGFEIATFYRSAMEVGGDYYDFFQVDENRFGTVVGDVSGKGVGGSLLMTMVRTILRFQVLETPDPIKLLSILNYLLENEIPEDMFVTLFYCLFDRSKNEVQFASAGHNPSIIQRDSDLIRLNPAGPPIGIIDGRSFAKSIQSSSIFLNPRDLFVLYTDGVIDARSPKGERFGEERFYDILKKNPAITADGFRDLLIEELERFTEGLPQEDDITVVAIRRL</sequence>
<dbReference type="PANTHER" id="PTHR43156">
    <property type="entry name" value="STAGE II SPORULATION PROTEIN E-RELATED"/>
    <property type="match status" value="1"/>
</dbReference>
<evidence type="ECO:0000313" key="10">
    <source>
        <dbReference type="EMBL" id="RKX71244.1"/>
    </source>
</evidence>
<dbReference type="Gene3D" id="6.10.340.10">
    <property type="match status" value="1"/>
</dbReference>
<evidence type="ECO:0000256" key="7">
    <source>
        <dbReference type="SAM" id="Coils"/>
    </source>
</evidence>
<proteinExistence type="predicted"/>
<protein>
    <recommendedName>
        <fullName evidence="9">HAMP domain-containing protein</fullName>
    </recommendedName>
</protein>
<name>A0A660SKG0_UNCW3</name>